<sequence length="181" mass="20691">MTKRNKVIIAISIPALLFIVSASLFYFTTLRYEESFIPLYNSKITLEKGNYSLYDRQNEGTKRAHFEIDAVESSELQTLKISISPQKTAFIIGSSMSISLDGKEYKHLRQLKISKSCTYSVSIHNTTKFESNIFIQNQNASTDFYRSMLIYYAVSVLSIVVLLIVLIVLLVKSLRNKKKLL</sequence>
<dbReference type="RefSeq" id="WP_379689252.1">
    <property type="nucleotide sequence ID" value="NZ_JBHLYW010000007.1"/>
</dbReference>
<name>A0ABV6BMU9_9FLAO</name>
<keyword evidence="3" id="KW-1185">Reference proteome</keyword>
<keyword evidence="1" id="KW-1133">Transmembrane helix</keyword>
<feature type="transmembrane region" description="Helical" evidence="1">
    <location>
        <begin position="149"/>
        <end position="171"/>
    </location>
</feature>
<comment type="caution">
    <text evidence="2">The sequence shown here is derived from an EMBL/GenBank/DDBJ whole genome shotgun (WGS) entry which is preliminary data.</text>
</comment>
<reference evidence="2 3" key="1">
    <citation type="submission" date="2024-09" db="EMBL/GenBank/DDBJ databases">
        <authorList>
            <person name="Sun Q."/>
            <person name="Mori K."/>
        </authorList>
    </citation>
    <scope>NUCLEOTIDE SEQUENCE [LARGE SCALE GENOMIC DNA]</scope>
    <source>
        <strain evidence="2 3">CGMCC 1.12926</strain>
    </source>
</reference>
<dbReference type="Proteomes" id="UP001589734">
    <property type="component" value="Unassembled WGS sequence"/>
</dbReference>
<feature type="transmembrane region" description="Helical" evidence="1">
    <location>
        <begin position="7"/>
        <end position="27"/>
    </location>
</feature>
<protein>
    <submittedName>
        <fullName evidence="2">Uncharacterized protein</fullName>
    </submittedName>
</protein>
<evidence type="ECO:0000313" key="2">
    <source>
        <dbReference type="EMBL" id="MFC0076770.1"/>
    </source>
</evidence>
<evidence type="ECO:0000256" key="1">
    <source>
        <dbReference type="SAM" id="Phobius"/>
    </source>
</evidence>
<proteinExistence type="predicted"/>
<dbReference type="EMBL" id="JBHLYW010000007">
    <property type="protein sequence ID" value="MFC0076770.1"/>
    <property type="molecule type" value="Genomic_DNA"/>
</dbReference>
<keyword evidence="1" id="KW-0812">Transmembrane</keyword>
<keyword evidence="1" id="KW-0472">Membrane</keyword>
<organism evidence="2 3">
    <name type="scientific">Flavobacterium procerum</name>
    <dbReference type="NCBI Taxonomy" id="1455569"/>
    <lineage>
        <taxon>Bacteria</taxon>
        <taxon>Pseudomonadati</taxon>
        <taxon>Bacteroidota</taxon>
        <taxon>Flavobacteriia</taxon>
        <taxon>Flavobacteriales</taxon>
        <taxon>Flavobacteriaceae</taxon>
        <taxon>Flavobacterium</taxon>
    </lineage>
</organism>
<gene>
    <name evidence="2" type="ORF">ACFFLS_06950</name>
</gene>
<accession>A0ABV6BMU9</accession>
<evidence type="ECO:0000313" key="3">
    <source>
        <dbReference type="Proteomes" id="UP001589734"/>
    </source>
</evidence>